<protein>
    <recommendedName>
        <fullName evidence="2">DUF2489 domain-containing protein</fullName>
    </recommendedName>
</protein>
<name>A0A1I3K5W0_9PSED</name>
<evidence type="ECO:0000313" key="4">
    <source>
        <dbReference type="Proteomes" id="UP000243606"/>
    </source>
</evidence>
<dbReference type="InterPro" id="IPR019617">
    <property type="entry name" value="DUF2489"/>
</dbReference>
<proteinExistence type="predicted"/>
<feature type="domain" description="DUF2489" evidence="2">
    <location>
        <begin position="65"/>
        <end position="191"/>
    </location>
</feature>
<keyword evidence="1" id="KW-1133">Transmembrane helix</keyword>
<reference evidence="4" key="1">
    <citation type="submission" date="2016-10" db="EMBL/GenBank/DDBJ databases">
        <authorList>
            <person name="Varghese N."/>
            <person name="Submissions S."/>
        </authorList>
    </citation>
    <scope>NUCLEOTIDE SEQUENCE [LARGE SCALE GENOMIC DNA]</scope>
    <source>
        <strain evidence="4">LMG 24016</strain>
    </source>
</reference>
<evidence type="ECO:0000256" key="1">
    <source>
        <dbReference type="SAM" id="Phobius"/>
    </source>
</evidence>
<evidence type="ECO:0000313" key="3">
    <source>
        <dbReference type="EMBL" id="SFI67680.1"/>
    </source>
</evidence>
<dbReference type="Pfam" id="PF10675">
    <property type="entry name" value="DUF2489"/>
    <property type="match status" value="1"/>
</dbReference>
<dbReference type="EMBL" id="FOQL01000003">
    <property type="protein sequence ID" value="SFI67680.1"/>
    <property type="molecule type" value="Genomic_DNA"/>
</dbReference>
<keyword evidence="1" id="KW-0812">Transmembrane</keyword>
<keyword evidence="1" id="KW-0472">Membrane</keyword>
<dbReference type="STRING" id="425504.SAMN05216206_2722"/>
<accession>A0A1I3K5W0</accession>
<gene>
    <name evidence="3" type="ORF">SAMN05216206_2722</name>
</gene>
<sequence>MIMDTYMGPIAIMATTSLRATLLKTLAAMTLALAAARRNSKNATARKPAMNNLNLLVLIASGVLITALALYALQLWRRVWSKEKAQAEAITSQRERIAGDLRILASSLLDGQLPLIEGAIRIKVLLDNFDSSLSQNQHCEVFHQLFAATTQVPTHAEWKALEKSVRRQHEQHFSELELQHKAAARAAARWLLDEALPPAR</sequence>
<dbReference type="Proteomes" id="UP000243606">
    <property type="component" value="Unassembled WGS sequence"/>
</dbReference>
<feature type="transmembrane region" description="Helical" evidence="1">
    <location>
        <begin position="52"/>
        <end position="73"/>
    </location>
</feature>
<dbReference type="AlphaFoldDB" id="A0A1I3K5W0"/>
<organism evidence="3 4">
    <name type="scientific">Pseudomonas guineae</name>
    <dbReference type="NCBI Taxonomy" id="425504"/>
    <lineage>
        <taxon>Bacteria</taxon>
        <taxon>Pseudomonadati</taxon>
        <taxon>Pseudomonadota</taxon>
        <taxon>Gammaproteobacteria</taxon>
        <taxon>Pseudomonadales</taxon>
        <taxon>Pseudomonadaceae</taxon>
        <taxon>Pseudomonas</taxon>
    </lineage>
</organism>
<evidence type="ECO:0000259" key="2">
    <source>
        <dbReference type="Pfam" id="PF10675"/>
    </source>
</evidence>
<keyword evidence="4" id="KW-1185">Reference proteome</keyword>